<feature type="DNA-binding region" description="H-T-H motif" evidence="4">
    <location>
        <begin position="34"/>
        <end position="53"/>
    </location>
</feature>
<dbReference type="PROSITE" id="PS50977">
    <property type="entry name" value="HTH_TETR_2"/>
    <property type="match status" value="1"/>
</dbReference>
<evidence type="ECO:0000256" key="2">
    <source>
        <dbReference type="ARBA" id="ARBA00023125"/>
    </source>
</evidence>
<dbReference type="SUPFAM" id="SSF48498">
    <property type="entry name" value="Tetracyclin repressor-like, C-terminal domain"/>
    <property type="match status" value="1"/>
</dbReference>
<dbReference type="InterPro" id="IPR025996">
    <property type="entry name" value="MT1864/Rv1816-like_C"/>
</dbReference>
<dbReference type="Pfam" id="PF00440">
    <property type="entry name" value="TetR_N"/>
    <property type="match status" value="1"/>
</dbReference>
<dbReference type="AlphaFoldDB" id="B5L5U4"/>
<dbReference type="Gene3D" id="1.10.357.10">
    <property type="entry name" value="Tetracycline Repressor, domain 2"/>
    <property type="match status" value="1"/>
</dbReference>
<reference evidence="6" key="1">
    <citation type="journal article" date="2009" name="ISME J.">
        <title>Functional metagenomics reveals diverse beta-lactamases in a remote Alaskan soil.</title>
        <authorList>
            <person name="Allen H.K."/>
            <person name="Moe L.A."/>
            <person name="Rodbumrer J."/>
            <person name="Gaarder A."/>
            <person name="Handelsman J."/>
        </authorList>
    </citation>
    <scope>NUCLEOTIDE SEQUENCE</scope>
</reference>
<evidence type="ECO:0000256" key="4">
    <source>
        <dbReference type="PROSITE-ProRule" id="PRU00335"/>
    </source>
</evidence>
<dbReference type="SUPFAM" id="SSF46689">
    <property type="entry name" value="Homeodomain-like"/>
    <property type="match status" value="1"/>
</dbReference>
<dbReference type="Pfam" id="PF13305">
    <property type="entry name" value="TetR_C_33"/>
    <property type="match status" value="1"/>
</dbReference>
<dbReference type="PANTHER" id="PTHR30055">
    <property type="entry name" value="HTH-TYPE TRANSCRIPTIONAL REGULATOR RUTR"/>
    <property type="match status" value="1"/>
</dbReference>
<protein>
    <submittedName>
        <fullName evidence="6">TetR family transcriptional regulator</fullName>
    </submittedName>
</protein>
<gene>
    <name evidence="6" type="ORF">AKSOIL_0054</name>
</gene>
<dbReference type="InterPro" id="IPR050109">
    <property type="entry name" value="HTH-type_TetR-like_transc_reg"/>
</dbReference>
<dbReference type="InterPro" id="IPR009057">
    <property type="entry name" value="Homeodomain-like_sf"/>
</dbReference>
<evidence type="ECO:0000313" key="6">
    <source>
        <dbReference type="EMBL" id="ACH58979.1"/>
    </source>
</evidence>
<keyword evidence="2 4" id="KW-0238">DNA-binding</keyword>
<dbReference type="InterPro" id="IPR036271">
    <property type="entry name" value="Tet_transcr_reg_TetR-rel_C_sf"/>
</dbReference>
<feature type="domain" description="HTH tetR-type" evidence="5">
    <location>
        <begin position="11"/>
        <end position="71"/>
    </location>
</feature>
<dbReference type="PRINTS" id="PR00455">
    <property type="entry name" value="HTHTETR"/>
</dbReference>
<dbReference type="GO" id="GO:0003700">
    <property type="term" value="F:DNA-binding transcription factor activity"/>
    <property type="evidence" value="ECO:0007669"/>
    <property type="project" value="TreeGrafter"/>
</dbReference>
<dbReference type="EMBL" id="EU408346">
    <property type="protein sequence ID" value="ACH58979.1"/>
    <property type="molecule type" value="Genomic_DNA"/>
</dbReference>
<evidence type="ECO:0000256" key="3">
    <source>
        <dbReference type="ARBA" id="ARBA00023163"/>
    </source>
</evidence>
<name>B5L5U4_9BACT</name>
<sequence>MPKVLSDEDVGEFRQRLLKTAEAAFATHGVDGVSMRQLAQQLGCSATTPYRYFKNKDEILAAVTAAALNRFSATLEKAFAAKGSSAEKAVAVRKAYIRFAFKNPKAYRLMFDAPHPSLLDYADLSEASSRADRIMAAPLALLAQEGIVKGDSRLLGRVFWSAIHGAVSLQLAGKLAAKPTFEAVLEQTLQLIMAGAMATRHSA</sequence>
<dbReference type="GO" id="GO:0000976">
    <property type="term" value="F:transcription cis-regulatory region binding"/>
    <property type="evidence" value="ECO:0007669"/>
    <property type="project" value="TreeGrafter"/>
</dbReference>
<organism evidence="6">
    <name type="scientific">uncultured bacterium BLR1</name>
    <dbReference type="NCBI Taxonomy" id="506512"/>
    <lineage>
        <taxon>Bacteria</taxon>
        <taxon>environmental samples</taxon>
    </lineage>
</organism>
<evidence type="ECO:0000259" key="5">
    <source>
        <dbReference type="PROSITE" id="PS50977"/>
    </source>
</evidence>
<proteinExistence type="predicted"/>
<evidence type="ECO:0000256" key="1">
    <source>
        <dbReference type="ARBA" id="ARBA00023015"/>
    </source>
</evidence>
<keyword evidence="3" id="KW-0804">Transcription</keyword>
<dbReference type="InterPro" id="IPR001647">
    <property type="entry name" value="HTH_TetR"/>
</dbReference>
<keyword evidence="1" id="KW-0805">Transcription regulation</keyword>
<accession>B5L5U4</accession>
<dbReference type="PANTHER" id="PTHR30055:SF234">
    <property type="entry name" value="HTH-TYPE TRANSCRIPTIONAL REGULATOR BETI"/>
    <property type="match status" value="1"/>
</dbReference>